<comment type="caution">
    <text evidence="1">The sequence shown here is derived from an EMBL/GenBank/DDBJ whole genome shotgun (WGS) entry which is preliminary data.</text>
</comment>
<protein>
    <recommendedName>
        <fullName evidence="3">Phage tail family protein</fullName>
    </recommendedName>
</protein>
<accession>A0ABR5ZYA9</accession>
<evidence type="ECO:0008006" key="3">
    <source>
        <dbReference type="Google" id="ProtNLM"/>
    </source>
</evidence>
<evidence type="ECO:0000313" key="1">
    <source>
        <dbReference type="EMBL" id="MBA5746699.1"/>
    </source>
</evidence>
<evidence type="ECO:0000313" key="2">
    <source>
        <dbReference type="Proteomes" id="UP000540056"/>
    </source>
</evidence>
<dbReference type="RefSeq" id="WP_182023409.1">
    <property type="nucleotide sequence ID" value="NZ_JACGAM010000008.1"/>
</dbReference>
<dbReference type="EMBL" id="JACGAN010000008">
    <property type="protein sequence ID" value="MBA5746699.1"/>
    <property type="molecule type" value="Genomic_DNA"/>
</dbReference>
<sequence length="324" mass="37860">MEQIIEKINFGEFDSQKRKMHLLERSAPTPARKEKRESLAYMQGDYDFSGLDGQEYHESRELSYTFYVLERDYDYRKHNQTVIENELMRYGEMPLYDSYSVGYYYHAKCMGVRVTDDHLSNRLIIEITFKGYPFKTSILPEGHDLVAFINVDLDVRQYNSFEFKSNWSNFKQLNVGDMATYGAWATQYYDPNTSTGGGASINPRFHGITYRIVDKIAVNISDLRPSRYAYKLANYDGWLLEQDILQAQTEFLDIILVNSGIIDVPPKITTNHSVTIVRDNEIYNLMPGIYKTEQFVLKSGENNLQLYIPNVTLKIDFTWYKELI</sequence>
<reference evidence="1 2" key="1">
    <citation type="submission" date="2020-07" db="EMBL/GenBank/DDBJ databases">
        <title>Draft Genome Sequences of Lactobacillales Isolated from the International Space Station.</title>
        <authorList>
            <person name="Bharadwaj A.R."/>
            <person name="Singh N.K."/>
            <person name="Wood J.M."/>
            <person name="Debieu M."/>
            <person name="O'Hara N.B."/>
            <person name="Karouia F."/>
            <person name="Mason C.E."/>
            <person name="Venkateswaran K."/>
        </authorList>
    </citation>
    <scope>NUCLEOTIDE SEQUENCE [LARGE SCALE GENOMIC DNA]</scope>
    <source>
        <strain evidence="1 2">151250015-1-258-55</strain>
    </source>
</reference>
<organism evidence="1 2">
    <name type="scientific">Aerococcus urinaeequi</name>
    <dbReference type="NCBI Taxonomy" id="51665"/>
    <lineage>
        <taxon>Bacteria</taxon>
        <taxon>Bacillati</taxon>
        <taxon>Bacillota</taxon>
        <taxon>Bacilli</taxon>
        <taxon>Lactobacillales</taxon>
        <taxon>Aerococcaceae</taxon>
        <taxon>Aerococcus</taxon>
    </lineage>
</organism>
<gene>
    <name evidence="1" type="ORF">H3232_05780</name>
</gene>
<dbReference type="Proteomes" id="UP000540056">
    <property type="component" value="Unassembled WGS sequence"/>
</dbReference>
<keyword evidence="2" id="KW-1185">Reference proteome</keyword>
<name>A0ABR5ZYA9_9LACT</name>
<proteinExistence type="predicted"/>